<evidence type="ECO:0000313" key="1">
    <source>
        <dbReference type="EMBL" id="KFP50064.1"/>
    </source>
</evidence>
<keyword evidence="2" id="KW-1185">Reference proteome</keyword>
<gene>
    <name evidence="1" type="ORF">N323_05702</name>
</gene>
<proteinExistence type="predicted"/>
<accession>A0A091L0T1</accession>
<evidence type="ECO:0000313" key="2">
    <source>
        <dbReference type="Proteomes" id="UP000053745"/>
    </source>
</evidence>
<name>A0A091L0T1_CATAU</name>
<dbReference type="PANTHER" id="PTHR33395:SF22">
    <property type="entry name" value="REVERSE TRANSCRIPTASE DOMAIN-CONTAINING PROTEIN"/>
    <property type="match status" value="1"/>
</dbReference>
<dbReference type="PANTHER" id="PTHR33395">
    <property type="entry name" value="TRANSCRIPTASE, PUTATIVE-RELATED-RELATED"/>
    <property type="match status" value="1"/>
</dbReference>
<dbReference type="OrthoDB" id="416454at2759"/>
<dbReference type="Proteomes" id="UP000053745">
    <property type="component" value="Unassembled WGS sequence"/>
</dbReference>
<evidence type="ECO:0008006" key="3">
    <source>
        <dbReference type="Google" id="ProtNLM"/>
    </source>
</evidence>
<feature type="non-terminal residue" evidence="1">
    <location>
        <position position="1"/>
    </location>
</feature>
<dbReference type="GO" id="GO:0031012">
    <property type="term" value="C:extracellular matrix"/>
    <property type="evidence" value="ECO:0007669"/>
    <property type="project" value="TreeGrafter"/>
</dbReference>
<reference evidence="1 2" key="1">
    <citation type="submission" date="2014-04" db="EMBL/GenBank/DDBJ databases">
        <title>Genome evolution of avian class.</title>
        <authorList>
            <person name="Zhang G."/>
            <person name="Li C."/>
        </authorList>
    </citation>
    <scope>NUCLEOTIDE SEQUENCE [LARGE SCALE GENOMIC DNA]</scope>
    <source>
        <strain evidence="1">BGI_N323</strain>
    </source>
</reference>
<organism evidence="1 2">
    <name type="scientific">Cathartes aura</name>
    <name type="common">Turkey vulture</name>
    <name type="synonym">Vultur aura</name>
    <dbReference type="NCBI Taxonomy" id="43455"/>
    <lineage>
        <taxon>Eukaryota</taxon>
        <taxon>Metazoa</taxon>
        <taxon>Chordata</taxon>
        <taxon>Craniata</taxon>
        <taxon>Vertebrata</taxon>
        <taxon>Euteleostomi</taxon>
        <taxon>Archelosauria</taxon>
        <taxon>Archosauria</taxon>
        <taxon>Dinosauria</taxon>
        <taxon>Saurischia</taxon>
        <taxon>Theropoda</taxon>
        <taxon>Coelurosauria</taxon>
        <taxon>Aves</taxon>
        <taxon>Neognathae</taxon>
        <taxon>Neoaves</taxon>
        <taxon>Telluraves</taxon>
        <taxon>Accipitrimorphae</taxon>
        <taxon>Accipitriformes</taxon>
        <taxon>Cathartidae</taxon>
        <taxon>Cathartes</taxon>
    </lineage>
</organism>
<protein>
    <recommendedName>
        <fullName evidence="3">RNA-directed DNA polymerase from mobile element jockey</fullName>
    </recommendedName>
</protein>
<dbReference type="AlphaFoldDB" id="A0A091L0T1"/>
<feature type="non-terminal residue" evidence="1">
    <location>
        <position position="110"/>
    </location>
</feature>
<dbReference type="GO" id="GO:0061343">
    <property type="term" value="P:cell adhesion involved in heart morphogenesis"/>
    <property type="evidence" value="ECO:0007669"/>
    <property type="project" value="TreeGrafter"/>
</dbReference>
<sequence length="110" mass="12685">PLVDEDQVREYLSKLDIHKSIGPNVVHPQVPRELADVIPRTLLIIFEQSWLPGQVPDDWKKANVIPVFKKDKKEDPGNYRLFSLTSIPGNVMEQLMLETISRHMEDKKAI</sequence>
<dbReference type="EMBL" id="KL293813">
    <property type="protein sequence ID" value="KFP50064.1"/>
    <property type="molecule type" value="Genomic_DNA"/>
</dbReference>
<dbReference type="GO" id="GO:0007508">
    <property type="term" value="P:larval heart development"/>
    <property type="evidence" value="ECO:0007669"/>
    <property type="project" value="TreeGrafter"/>
</dbReference>